<dbReference type="AlphaFoldDB" id="A0A1S0TT34"/>
<dbReference type="RefSeq" id="XP_003145045.2">
    <property type="nucleotide sequence ID" value="XM_003144997.2"/>
</dbReference>
<dbReference type="CTD" id="9946909"/>
<proteinExistence type="predicted"/>
<evidence type="ECO:0000313" key="1">
    <source>
        <dbReference type="EMBL" id="EFO19025.2"/>
    </source>
</evidence>
<dbReference type="EMBL" id="JH712180">
    <property type="protein sequence ID" value="EFO19025.2"/>
    <property type="molecule type" value="Genomic_DNA"/>
</dbReference>
<reference evidence="1" key="1">
    <citation type="submission" date="2012-04" db="EMBL/GenBank/DDBJ databases">
        <title>The Genome Sequence of Loa loa.</title>
        <authorList>
            <consortium name="The Broad Institute Genome Sequencing Platform"/>
            <consortium name="Broad Institute Genome Sequencing Center for Infectious Disease"/>
            <person name="Nutman T.B."/>
            <person name="Fink D.L."/>
            <person name="Russ C."/>
            <person name="Young S."/>
            <person name="Zeng Q."/>
            <person name="Gargeya S."/>
            <person name="Alvarado L."/>
            <person name="Berlin A."/>
            <person name="Chapman S.B."/>
            <person name="Chen Z."/>
            <person name="Freedman E."/>
            <person name="Gellesch M."/>
            <person name="Goldberg J."/>
            <person name="Griggs A."/>
            <person name="Gujja S."/>
            <person name="Heilman E.R."/>
            <person name="Heiman D."/>
            <person name="Howarth C."/>
            <person name="Mehta T."/>
            <person name="Neiman D."/>
            <person name="Pearson M."/>
            <person name="Roberts A."/>
            <person name="Saif S."/>
            <person name="Shea T."/>
            <person name="Shenoy N."/>
            <person name="Sisk P."/>
            <person name="Stolte C."/>
            <person name="Sykes S."/>
            <person name="White J."/>
            <person name="Yandava C."/>
            <person name="Haas B."/>
            <person name="Henn M.R."/>
            <person name="Nusbaum C."/>
            <person name="Birren B."/>
        </authorList>
    </citation>
    <scope>NUCLEOTIDE SEQUENCE [LARGE SCALE GENOMIC DNA]</scope>
</reference>
<dbReference type="KEGG" id="loa:LOAG_09470"/>
<dbReference type="GeneID" id="9946909"/>
<dbReference type="InParanoid" id="A0A1S0TT34"/>
<protein>
    <submittedName>
        <fullName evidence="1">Uncharacterized protein</fullName>
    </submittedName>
</protein>
<sequence>MYAFNNEGYISHRRTKELSAKYWNQHFSGVKKLFHATATRSVQRLRKKKDEETIAEYQARNRHLSMPLPPCHRCIKCNLQQNMNFVKSVFNIL</sequence>
<accession>A0A1S0TT34</accession>
<gene>
    <name evidence="1" type="ORF">LOAG_09470</name>
</gene>
<name>A0A1S0TT34_LOALO</name>
<organism evidence="1">
    <name type="scientific">Loa loa</name>
    <name type="common">Eye worm</name>
    <name type="synonym">Filaria loa</name>
    <dbReference type="NCBI Taxonomy" id="7209"/>
    <lineage>
        <taxon>Eukaryota</taxon>
        <taxon>Metazoa</taxon>
        <taxon>Ecdysozoa</taxon>
        <taxon>Nematoda</taxon>
        <taxon>Chromadorea</taxon>
        <taxon>Rhabditida</taxon>
        <taxon>Spirurina</taxon>
        <taxon>Spiruromorpha</taxon>
        <taxon>Filarioidea</taxon>
        <taxon>Onchocercidae</taxon>
        <taxon>Loa</taxon>
    </lineage>
</organism>